<sequence length="115" mass="11999">MPFFLVTQTSLVEGEDEVSAAEKALRQIRDADKVAFSVKFDEHTITKVSISAPGKMLEATASASAYPLGLAAPIGNGLAPPQPVVLPALGRDLPSTIALVTTGVVVGAAWSYWFG</sequence>
<evidence type="ECO:0000313" key="3">
    <source>
        <dbReference type="Proteomes" id="UP001277561"/>
    </source>
</evidence>
<keyword evidence="3" id="KW-1185">Reference proteome</keyword>
<name>A0AAW9FHY9_9HYPH</name>
<dbReference type="EMBL" id="JAVRAD010000020">
    <property type="protein sequence ID" value="MDX8332592.1"/>
    <property type="molecule type" value="Genomic_DNA"/>
</dbReference>
<dbReference type="EMBL" id="JAVRAF010000013">
    <property type="protein sequence ID" value="MDX8305085.1"/>
    <property type="molecule type" value="Genomic_DNA"/>
</dbReference>
<evidence type="ECO:0000313" key="2">
    <source>
        <dbReference type="EMBL" id="MDX8332592.1"/>
    </source>
</evidence>
<dbReference type="AlphaFoldDB" id="A0AAW9FHY9"/>
<protein>
    <submittedName>
        <fullName evidence="1">Uncharacterized protein</fullName>
    </submittedName>
</protein>
<accession>A0AAW9FHY9</accession>
<proteinExistence type="predicted"/>
<evidence type="ECO:0000313" key="1">
    <source>
        <dbReference type="EMBL" id="MDX8305085.1"/>
    </source>
</evidence>
<gene>
    <name evidence="1" type="ORF">RMR22_22805</name>
    <name evidence="2" type="ORF">RMS29_25640</name>
</gene>
<organism evidence="1">
    <name type="scientific">Agrobacterium rosae</name>
    <dbReference type="NCBI Taxonomy" id="1972867"/>
    <lineage>
        <taxon>Bacteria</taxon>
        <taxon>Pseudomonadati</taxon>
        <taxon>Pseudomonadota</taxon>
        <taxon>Alphaproteobacteria</taxon>
        <taxon>Hyphomicrobiales</taxon>
        <taxon>Rhizobiaceae</taxon>
        <taxon>Rhizobium/Agrobacterium group</taxon>
        <taxon>Agrobacterium</taxon>
    </lineage>
</organism>
<dbReference type="RefSeq" id="WP_320188710.1">
    <property type="nucleotide sequence ID" value="NZ_CP133554.1"/>
</dbReference>
<reference evidence="1 3" key="1">
    <citation type="journal article" date="2023" name="Phytobiomes J">
        <title>Deciphering the key players within the bacterial microbiota associated with aerial crown gall tumors on rhododendron: Insights into the gallobiome.</title>
        <authorList>
            <person name="Kuzmanovic N."/>
            <person name="Nesme J."/>
            <person name="Wolf J."/>
            <person name="Neumann-Schaal M."/>
            <person name="Petersen J."/>
            <person name="Fernandez-Gnecco G."/>
            <person name="Sproeer C."/>
            <person name="Bunk B."/>
            <person name="Overmann J."/>
            <person name="Sorensen S.J."/>
            <person name="Idczak E."/>
            <person name="Smalla K."/>
        </authorList>
    </citation>
    <scope>NUCLEOTIDE SEQUENCE</scope>
    <source>
        <strain evidence="1">Rho-11.1</strain>
        <strain evidence="2">Rho-14.1</strain>
        <strain evidence="3">rho-14.1</strain>
    </source>
</reference>
<comment type="caution">
    <text evidence="1">The sequence shown here is derived from an EMBL/GenBank/DDBJ whole genome shotgun (WGS) entry which is preliminary data.</text>
</comment>
<dbReference type="Proteomes" id="UP001277561">
    <property type="component" value="Unassembled WGS sequence"/>
</dbReference>